<keyword evidence="1 2" id="KW-0238">DNA-binding</keyword>
<dbReference type="SUPFAM" id="SSF50249">
    <property type="entry name" value="Nucleic acid-binding proteins"/>
    <property type="match status" value="1"/>
</dbReference>
<accession>A0A4R1S603</accession>
<dbReference type="PROSITE" id="PS50935">
    <property type="entry name" value="SSB"/>
    <property type="match status" value="1"/>
</dbReference>
<evidence type="ECO:0000256" key="1">
    <source>
        <dbReference type="ARBA" id="ARBA00023125"/>
    </source>
</evidence>
<dbReference type="AlphaFoldDB" id="A0A4R1S603"/>
<dbReference type="HAMAP" id="MF_00984">
    <property type="entry name" value="SSB"/>
    <property type="match status" value="1"/>
</dbReference>
<name>A0A4R1S603_HYDET</name>
<evidence type="ECO:0000313" key="4">
    <source>
        <dbReference type="EMBL" id="TCL74210.1"/>
    </source>
</evidence>
<dbReference type="GO" id="GO:0003697">
    <property type="term" value="F:single-stranded DNA binding"/>
    <property type="evidence" value="ECO:0007669"/>
    <property type="project" value="UniProtKB-UniRule"/>
</dbReference>
<keyword evidence="5" id="KW-1185">Reference proteome</keyword>
<dbReference type="PANTHER" id="PTHR10302">
    <property type="entry name" value="SINGLE-STRANDED DNA-BINDING PROTEIN"/>
    <property type="match status" value="1"/>
</dbReference>
<organism evidence="4 5">
    <name type="scientific">Hydrogenispora ethanolica</name>
    <dbReference type="NCBI Taxonomy" id="1082276"/>
    <lineage>
        <taxon>Bacteria</taxon>
        <taxon>Bacillati</taxon>
        <taxon>Bacillota</taxon>
        <taxon>Hydrogenispora</taxon>
    </lineage>
</organism>
<dbReference type="OrthoDB" id="9809878at2"/>
<dbReference type="Proteomes" id="UP000295008">
    <property type="component" value="Unassembled WGS sequence"/>
</dbReference>
<dbReference type="EMBL" id="SLUN01000004">
    <property type="protein sequence ID" value="TCL74210.1"/>
    <property type="molecule type" value="Genomic_DNA"/>
</dbReference>
<comment type="caution">
    <text evidence="4">The sequence shown here is derived from an EMBL/GenBank/DDBJ whole genome shotgun (WGS) entry which is preliminary data.</text>
</comment>
<dbReference type="PIRSF" id="PIRSF002070">
    <property type="entry name" value="SSB"/>
    <property type="match status" value="1"/>
</dbReference>
<dbReference type="GO" id="GO:0009295">
    <property type="term" value="C:nucleoid"/>
    <property type="evidence" value="ECO:0007669"/>
    <property type="project" value="TreeGrafter"/>
</dbReference>
<dbReference type="GO" id="GO:0006260">
    <property type="term" value="P:DNA replication"/>
    <property type="evidence" value="ECO:0007669"/>
    <property type="project" value="InterPro"/>
</dbReference>
<proteinExistence type="inferred from homology"/>
<dbReference type="InterPro" id="IPR012340">
    <property type="entry name" value="NA-bd_OB-fold"/>
</dbReference>
<evidence type="ECO:0000313" key="5">
    <source>
        <dbReference type="Proteomes" id="UP000295008"/>
    </source>
</evidence>
<evidence type="ECO:0000256" key="3">
    <source>
        <dbReference type="PIRNR" id="PIRNR002070"/>
    </source>
</evidence>
<dbReference type="Pfam" id="PF00436">
    <property type="entry name" value="SSB"/>
    <property type="match status" value="1"/>
</dbReference>
<comment type="caution">
    <text evidence="2">Lacks conserved residue(s) required for the propagation of feature annotation.</text>
</comment>
<dbReference type="InterPro" id="IPR011344">
    <property type="entry name" value="ssDNA-bd"/>
</dbReference>
<protein>
    <recommendedName>
        <fullName evidence="2 3">Single-stranded DNA-binding protein</fullName>
        <shortName evidence="2">SSB</shortName>
    </recommendedName>
</protein>
<dbReference type="Gene3D" id="2.40.50.140">
    <property type="entry name" value="Nucleic acid-binding proteins"/>
    <property type="match status" value="1"/>
</dbReference>
<gene>
    <name evidence="4" type="ORF">EDC14_1004148</name>
</gene>
<comment type="subunit">
    <text evidence="2">Homotetramer.</text>
</comment>
<dbReference type="NCBIfam" id="TIGR00621">
    <property type="entry name" value="ssb"/>
    <property type="match status" value="1"/>
</dbReference>
<dbReference type="RefSeq" id="WP_132013199.1">
    <property type="nucleotide sequence ID" value="NZ_SLUN01000004.1"/>
</dbReference>
<sequence>MNHIALIGRLTRDPELRYTPNGVAVSNFDLAVDRPVPNQQGERETDFIRIIAWNKLAENVANYVKKGRLVGVEGRLQIRSYETQDGQKRRVAEVVASQVQFLDRGRDDSAAAGNG</sequence>
<reference evidence="4 5" key="1">
    <citation type="submission" date="2019-03" db="EMBL/GenBank/DDBJ databases">
        <title>Genomic Encyclopedia of Type Strains, Phase IV (KMG-IV): sequencing the most valuable type-strain genomes for metagenomic binning, comparative biology and taxonomic classification.</title>
        <authorList>
            <person name="Goeker M."/>
        </authorList>
    </citation>
    <scope>NUCLEOTIDE SEQUENCE [LARGE SCALE GENOMIC DNA]</scope>
    <source>
        <strain evidence="4 5">LX-B</strain>
    </source>
</reference>
<dbReference type="InterPro" id="IPR000424">
    <property type="entry name" value="Primosome_PriB/ssb"/>
</dbReference>
<dbReference type="PANTHER" id="PTHR10302:SF27">
    <property type="entry name" value="SINGLE-STRANDED DNA-BINDING PROTEIN"/>
    <property type="match status" value="1"/>
</dbReference>
<dbReference type="CDD" id="cd04496">
    <property type="entry name" value="SSB_OBF"/>
    <property type="match status" value="1"/>
</dbReference>
<evidence type="ECO:0000256" key="2">
    <source>
        <dbReference type="HAMAP-Rule" id="MF_00984"/>
    </source>
</evidence>